<dbReference type="PANTHER" id="PTHR31170">
    <property type="entry name" value="BNAC04G53230D PROTEIN"/>
    <property type="match status" value="1"/>
</dbReference>
<organism evidence="2 3">
    <name type="scientific">Carya illinoinensis</name>
    <name type="common">Pecan</name>
    <dbReference type="NCBI Taxonomy" id="32201"/>
    <lineage>
        <taxon>Eukaryota</taxon>
        <taxon>Viridiplantae</taxon>
        <taxon>Streptophyta</taxon>
        <taxon>Embryophyta</taxon>
        <taxon>Tracheophyta</taxon>
        <taxon>Spermatophyta</taxon>
        <taxon>Magnoliopsida</taxon>
        <taxon>eudicotyledons</taxon>
        <taxon>Gunneridae</taxon>
        <taxon>Pentapetalae</taxon>
        <taxon>rosids</taxon>
        <taxon>fabids</taxon>
        <taxon>Fagales</taxon>
        <taxon>Juglandaceae</taxon>
        <taxon>Carya</taxon>
    </lineage>
</organism>
<proteinExistence type="predicted"/>
<gene>
    <name evidence="2" type="ORF">CIPAW_14G022600</name>
</gene>
<accession>A0A8T1NHJ6</accession>
<dbReference type="PANTHER" id="PTHR31170:SF9">
    <property type="entry name" value="PROTEIN, PUTATIVE (DUF247)-RELATED"/>
    <property type="match status" value="1"/>
</dbReference>
<dbReference type="AlphaFoldDB" id="A0A8T1NHJ6"/>
<dbReference type="Proteomes" id="UP000811609">
    <property type="component" value="Chromosome 14"/>
</dbReference>
<keyword evidence="1" id="KW-1133">Transmembrane helix</keyword>
<evidence type="ECO:0000313" key="3">
    <source>
        <dbReference type="Proteomes" id="UP000811609"/>
    </source>
</evidence>
<keyword evidence="1" id="KW-0472">Membrane</keyword>
<evidence type="ECO:0000313" key="2">
    <source>
        <dbReference type="EMBL" id="KAG6628574.1"/>
    </source>
</evidence>
<evidence type="ECO:0000256" key="1">
    <source>
        <dbReference type="SAM" id="Phobius"/>
    </source>
</evidence>
<reference evidence="2" key="1">
    <citation type="submission" date="2020-12" db="EMBL/GenBank/DDBJ databases">
        <title>WGS assembly of Carya illinoinensis cv. Pawnee.</title>
        <authorList>
            <person name="Platts A."/>
            <person name="Shu S."/>
            <person name="Wright S."/>
            <person name="Barry K."/>
            <person name="Edger P."/>
            <person name="Pires J.C."/>
            <person name="Schmutz J."/>
        </authorList>
    </citation>
    <scope>NUCLEOTIDE SEQUENCE</scope>
    <source>
        <tissue evidence="2">Leaf</tissue>
    </source>
</reference>
<dbReference type="Pfam" id="PF03140">
    <property type="entry name" value="DUF247"/>
    <property type="match status" value="1"/>
</dbReference>
<dbReference type="EMBL" id="CM031822">
    <property type="protein sequence ID" value="KAG6628574.1"/>
    <property type="molecule type" value="Genomic_DNA"/>
</dbReference>
<dbReference type="InterPro" id="IPR004158">
    <property type="entry name" value="DUF247_pln"/>
</dbReference>
<protein>
    <submittedName>
        <fullName evidence="2">Uncharacterized protein</fullName>
    </submittedName>
</protein>
<keyword evidence="3" id="KW-1185">Reference proteome</keyword>
<sequence length="464" mass="54092">MVSWPASAANDSIKKEECKELIIDIPLALEPPRWPECCIYRVPKRLREVKHMAYTPRLVSIGPFHHCMRKELKDMEIQKLRYLRDFCYRTGKSMENLACIIERNEVRIRHSYSENFLLGSKEFVNMILLDAIFILELFWRKSEKSMAQKDYILSQPCMERGIRYDLLLLENQIPFFVLEELYCGDQQNEAGLQNGKLQEQLLIKKDILVELSCRFFRDLYSDEQPDPKIGEVKHFTDLVRRFFPPPKPKQKENEKHIKHLYTATKLAGAGLKFRPVSGRSLLEIKFLENTCLEIFPCLNLSWLLACLPCLKSTCLSRVQRFLEIPALRVDDKTEGLFRNLMALEQCHYPFETYICDYIVLLDDLITTKADVGLLADKKIIVNELGSNAAVTDLFNKLGHEIESNGIFYLDLSKELDGYYENSWNRVVATLTSVYFQDFWRGTATMVGLIVLALTLWNFARLLRK</sequence>
<comment type="caution">
    <text evidence="2">The sequence shown here is derived from an EMBL/GenBank/DDBJ whole genome shotgun (WGS) entry which is preliminary data.</text>
</comment>
<keyword evidence="1" id="KW-0812">Transmembrane</keyword>
<feature type="transmembrane region" description="Helical" evidence="1">
    <location>
        <begin position="438"/>
        <end position="459"/>
    </location>
</feature>
<name>A0A8T1NHJ6_CARIL</name>